<evidence type="ECO:0000259" key="3">
    <source>
        <dbReference type="Pfam" id="PF01408"/>
    </source>
</evidence>
<dbReference type="PANTHER" id="PTHR43708:SF5">
    <property type="entry name" value="CONSERVED EXPRESSED OXIDOREDUCTASE (EUROFUNG)-RELATED"/>
    <property type="match status" value="1"/>
</dbReference>
<dbReference type="RefSeq" id="WP_034494642.1">
    <property type="nucleotide sequence ID" value="NZ_JMPI01000023.1"/>
</dbReference>
<dbReference type="Gene3D" id="3.30.360.10">
    <property type="entry name" value="Dihydrodipicolinate Reductase, domain 2"/>
    <property type="match status" value="1"/>
</dbReference>
<dbReference type="PANTHER" id="PTHR43708">
    <property type="entry name" value="CONSERVED EXPRESSED OXIDOREDUCTASE (EUROFUNG)"/>
    <property type="match status" value="1"/>
</dbReference>
<organism evidence="4 5">
    <name type="scientific">Buttiauxella agrestis ATCC 33320</name>
    <dbReference type="NCBI Taxonomy" id="1006004"/>
    <lineage>
        <taxon>Bacteria</taxon>
        <taxon>Pseudomonadati</taxon>
        <taxon>Pseudomonadota</taxon>
        <taxon>Gammaproteobacteria</taxon>
        <taxon>Enterobacterales</taxon>
        <taxon>Enterobacteriaceae</taxon>
        <taxon>Buttiauxella</taxon>
    </lineage>
</organism>
<evidence type="ECO:0000256" key="2">
    <source>
        <dbReference type="ARBA" id="ARBA00023002"/>
    </source>
</evidence>
<dbReference type="STRING" id="1006004.GBAG_1480"/>
<gene>
    <name evidence="4" type="ORF">GBAG_1480</name>
</gene>
<protein>
    <submittedName>
        <fullName evidence="4">NAD-binding oxidoreductase</fullName>
        <ecNumber evidence="4">1.-.-.-</ecNumber>
    </submittedName>
</protein>
<comment type="similarity">
    <text evidence="1">Belongs to the Gfo/Idh/MocA family.</text>
</comment>
<comment type="caution">
    <text evidence="4">The sequence shown here is derived from an EMBL/GenBank/DDBJ whole genome shotgun (WGS) entry which is preliminary data.</text>
</comment>
<sequence>MLAGLIGLGSVIETAYLPALRRLSLPLLECYGFDANPARQIDGINRCDSLDELLAMPLDVVLITTSSLHHLPVLERVLQSDVPAIVVEKPVAATLAQLETLKTLLAKPQNAARVLALDHWMVRTQACNHIHNINEIKCIEGFLLEPSGFNAAGEPAALNFATGEADTRQLRHPDGVIVDIGTHTLAMMRETVHQLGGNDQLTVELIYARDRLGNAIAAGDFTTAEGEALLTGTLSGIPYTLHLNKYAGPAGGQKGMRIHLHDGQMINIDREGVNEVVERISEQGSERSTLAGPLYDRCLHDVVFGEQRLFLRTPDEIPAYTQRRIAEVTALLELQQQLRGSH</sequence>
<keyword evidence="2 4" id="KW-0560">Oxidoreductase</keyword>
<feature type="domain" description="Gfo/Idh/MocA-like oxidoreductase N-terminal" evidence="3">
    <location>
        <begin position="4"/>
        <end position="112"/>
    </location>
</feature>
<evidence type="ECO:0000256" key="1">
    <source>
        <dbReference type="ARBA" id="ARBA00010928"/>
    </source>
</evidence>
<evidence type="ECO:0000313" key="5">
    <source>
        <dbReference type="Proteomes" id="UP000028653"/>
    </source>
</evidence>
<dbReference type="GO" id="GO:0016491">
    <property type="term" value="F:oxidoreductase activity"/>
    <property type="evidence" value="ECO:0007669"/>
    <property type="project" value="UniProtKB-KW"/>
</dbReference>
<dbReference type="GO" id="GO:0000166">
    <property type="term" value="F:nucleotide binding"/>
    <property type="evidence" value="ECO:0007669"/>
    <property type="project" value="InterPro"/>
</dbReference>
<dbReference type="eggNOG" id="COG0673">
    <property type="taxonomic scope" value="Bacteria"/>
</dbReference>
<dbReference type="InterPro" id="IPR036291">
    <property type="entry name" value="NAD(P)-bd_dom_sf"/>
</dbReference>
<dbReference type="EMBL" id="JMPI01000023">
    <property type="protein sequence ID" value="KFC82295.1"/>
    <property type="molecule type" value="Genomic_DNA"/>
</dbReference>
<evidence type="ECO:0000313" key="4">
    <source>
        <dbReference type="EMBL" id="KFC82295.1"/>
    </source>
</evidence>
<dbReference type="AlphaFoldDB" id="A0A085GF00"/>
<keyword evidence="5" id="KW-1185">Reference proteome</keyword>
<reference evidence="4 5" key="1">
    <citation type="submission" date="2014-05" db="EMBL/GenBank/DDBJ databases">
        <title>ATOL: Assembling a taxonomically balanced genome-scale reconstruction of the evolutionary history of the Enterobacteriaceae.</title>
        <authorList>
            <person name="Plunkett G.III."/>
            <person name="Neeno-Eckwall E.C."/>
            <person name="Glasner J.D."/>
            <person name="Perna N.T."/>
        </authorList>
    </citation>
    <scope>NUCLEOTIDE SEQUENCE [LARGE SCALE GENOMIC DNA]</scope>
    <source>
        <strain evidence="4 5">ATCC 33320</strain>
    </source>
</reference>
<dbReference type="InterPro" id="IPR000683">
    <property type="entry name" value="Gfo/Idh/MocA-like_OxRdtase_N"/>
</dbReference>
<dbReference type="InterPro" id="IPR051317">
    <property type="entry name" value="Gfo/Idh/MocA_oxidoreduct"/>
</dbReference>
<accession>A0A085GF00</accession>
<dbReference type="OrthoDB" id="5855831at2"/>
<dbReference type="SUPFAM" id="SSF51735">
    <property type="entry name" value="NAD(P)-binding Rossmann-fold domains"/>
    <property type="match status" value="1"/>
</dbReference>
<proteinExistence type="inferred from homology"/>
<dbReference type="Proteomes" id="UP000028653">
    <property type="component" value="Unassembled WGS sequence"/>
</dbReference>
<dbReference type="EC" id="1.-.-.-" evidence="4"/>
<name>A0A085GF00_9ENTR</name>
<dbReference type="Gene3D" id="3.40.50.720">
    <property type="entry name" value="NAD(P)-binding Rossmann-like Domain"/>
    <property type="match status" value="1"/>
</dbReference>
<dbReference type="Pfam" id="PF01408">
    <property type="entry name" value="GFO_IDH_MocA"/>
    <property type="match status" value="1"/>
</dbReference>